<reference evidence="2 3" key="1">
    <citation type="submission" date="2020-07" db="EMBL/GenBank/DDBJ databases">
        <title>Sequencing the genomes of 1000 actinobacteria strains.</title>
        <authorList>
            <person name="Klenk H.-P."/>
        </authorList>
    </citation>
    <scope>NUCLEOTIDE SEQUENCE [LARGE SCALE GENOMIC DNA]</scope>
    <source>
        <strain evidence="2 3">CXB654</strain>
    </source>
</reference>
<evidence type="ECO:0000313" key="2">
    <source>
        <dbReference type="EMBL" id="NYE50483.1"/>
    </source>
</evidence>
<evidence type="ECO:0000313" key="3">
    <source>
        <dbReference type="Proteomes" id="UP000589036"/>
    </source>
</evidence>
<feature type="compositionally biased region" description="Basic residues" evidence="1">
    <location>
        <begin position="132"/>
        <end position="149"/>
    </location>
</feature>
<keyword evidence="3" id="KW-1185">Reference proteome</keyword>
<protein>
    <submittedName>
        <fullName evidence="2">Uncharacterized protein</fullName>
    </submittedName>
</protein>
<dbReference type="EMBL" id="JACCCC010000001">
    <property type="protein sequence ID" value="NYE50483.1"/>
    <property type="molecule type" value="Genomic_DNA"/>
</dbReference>
<sequence length="149" mass="17106">MNSAETAYCFRWSSRRSRPGSPITEEEARERGESGEEFTAVAVRPGQPTPALVTVVWKNAYAATRFLDEHGRESVKYVFERVDEERLFLHRVFIRTYPDERPGLMLGDAVRVEEMRIGLDGCVSARKEQAHPRGKRHQEGKRRTRLASS</sequence>
<feature type="region of interest" description="Disordered" evidence="1">
    <location>
        <begin position="125"/>
        <end position="149"/>
    </location>
</feature>
<comment type="caution">
    <text evidence="2">The sequence shown here is derived from an EMBL/GenBank/DDBJ whole genome shotgun (WGS) entry which is preliminary data.</text>
</comment>
<name>A0A852U6I6_9ACTN</name>
<gene>
    <name evidence="2" type="ORF">HDA32_005603</name>
</gene>
<evidence type="ECO:0000256" key="1">
    <source>
        <dbReference type="SAM" id="MobiDB-lite"/>
    </source>
</evidence>
<organism evidence="2 3">
    <name type="scientific">Spinactinospora alkalitolerans</name>
    <dbReference type="NCBI Taxonomy" id="687207"/>
    <lineage>
        <taxon>Bacteria</taxon>
        <taxon>Bacillati</taxon>
        <taxon>Actinomycetota</taxon>
        <taxon>Actinomycetes</taxon>
        <taxon>Streptosporangiales</taxon>
        <taxon>Nocardiopsidaceae</taxon>
        <taxon>Spinactinospora</taxon>
    </lineage>
</organism>
<feature type="region of interest" description="Disordered" evidence="1">
    <location>
        <begin position="15"/>
        <end position="35"/>
    </location>
</feature>
<dbReference type="Proteomes" id="UP000589036">
    <property type="component" value="Unassembled WGS sequence"/>
</dbReference>
<proteinExistence type="predicted"/>
<dbReference type="AlphaFoldDB" id="A0A852U6I6"/>
<accession>A0A852U6I6</accession>
<dbReference type="RefSeq" id="WP_179645955.1">
    <property type="nucleotide sequence ID" value="NZ_BAAAYY010000006.1"/>
</dbReference>